<evidence type="ECO:0000256" key="1">
    <source>
        <dbReference type="SAM" id="MobiDB-lite"/>
    </source>
</evidence>
<feature type="compositionally biased region" description="Basic residues" evidence="1">
    <location>
        <begin position="120"/>
        <end position="131"/>
    </location>
</feature>
<keyword evidence="2" id="KW-0472">Membrane</keyword>
<feature type="transmembrane region" description="Helical" evidence="2">
    <location>
        <begin position="80"/>
        <end position="101"/>
    </location>
</feature>
<protein>
    <submittedName>
        <fullName evidence="3">Uncharacterized protein</fullName>
    </submittedName>
</protein>
<evidence type="ECO:0000256" key="2">
    <source>
        <dbReference type="SAM" id="Phobius"/>
    </source>
</evidence>
<feature type="region of interest" description="Disordered" evidence="1">
    <location>
        <begin position="120"/>
        <end position="167"/>
    </location>
</feature>
<keyword evidence="2" id="KW-0812">Transmembrane</keyword>
<reference evidence="4" key="1">
    <citation type="journal article" date="2013" name="Nat. Biotechnol.">
        <title>Chinese hamster genome sequenced from sorted chromosomes.</title>
        <authorList>
            <person name="Brinkrolf K."/>
            <person name="Rupp O."/>
            <person name="Laux H."/>
            <person name="Kollin F."/>
            <person name="Ernst W."/>
            <person name="Linke B."/>
            <person name="Kofler R."/>
            <person name="Romand S."/>
            <person name="Hesse F."/>
            <person name="Budach W.E."/>
            <person name="Galosy S."/>
            <person name="Muller D."/>
            <person name="Noll T."/>
            <person name="Wienberg J."/>
            <person name="Jostock T."/>
            <person name="Leonard M."/>
            <person name="Grillari J."/>
            <person name="Tauch A."/>
            <person name="Goesmann A."/>
            <person name="Helk B."/>
            <person name="Mott J.E."/>
            <person name="Puhler A."/>
            <person name="Borth N."/>
        </authorList>
    </citation>
    <scope>NUCLEOTIDE SEQUENCE [LARGE SCALE GENOMIC DNA]</scope>
    <source>
        <strain evidence="4">17A/GY</strain>
    </source>
</reference>
<evidence type="ECO:0000313" key="4">
    <source>
        <dbReference type="Proteomes" id="UP000030759"/>
    </source>
</evidence>
<sequence>MADSLSLEDDEALADSQEQPGRVMVVHTQRYPVGKARDLLVGVFSSLFLIGQHNSVRTLMGSRMSRSLMILKVVSTKGRATLRFVLGQPVLIIWSFLTGYFSTQSRKKTRISALQEISKSKSKRIRAKKKKDPTTLGKGGEGFAKQEEDSPVINRPSDQGKDSDGSA</sequence>
<name>A0A061I040_CRIGR</name>
<keyword evidence="2" id="KW-1133">Transmembrane helix</keyword>
<gene>
    <name evidence="3" type="ORF">H671_7g18531</name>
</gene>
<organism evidence="3 4">
    <name type="scientific">Cricetulus griseus</name>
    <name type="common">Chinese hamster</name>
    <name type="synonym">Cricetulus barabensis griseus</name>
    <dbReference type="NCBI Taxonomy" id="10029"/>
    <lineage>
        <taxon>Eukaryota</taxon>
        <taxon>Metazoa</taxon>
        <taxon>Chordata</taxon>
        <taxon>Craniata</taxon>
        <taxon>Vertebrata</taxon>
        <taxon>Euteleostomi</taxon>
        <taxon>Mammalia</taxon>
        <taxon>Eutheria</taxon>
        <taxon>Euarchontoglires</taxon>
        <taxon>Glires</taxon>
        <taxon>Rodentia</taxon>
        <taxon>Myomorpha</taxon>
        <taxon>Muroidea</taxon>
        <taxon>Cricetidae</taxon>
        <taxon>Cricetinae</taxon>
        <taxon>Cricetulus</taxon>
    </lineage>
</organism>
<feature type="compositionally biased region" description="Basic and acidic residues" evidence="1">
    <location>
        <begin position="158"/>
        <end position="167"/>
    </location>
</feature>
<proteinExistence type="predicted"/>
<evidence type="ECO:0000313" key="3">
    <source>
        <dbReference type="EMBL" id="ERE67634.1"/>
    </source>
</evidence>
<dbReference type="EMBL" id="KE682161">
    <property type="protein sequence ID" value="ERE67634.1"/>
    <property type="molecule type" value="Genomic_DNA"/>
</dbReference>
<dbReference type="Proteomes" id="UP000030759">
    <property type="component" value="Unassembled WGS sequence"/>
</dbReference>
<dbReference type="AlphaFoldDB" id="A0A061I040"/>
<accession>A0A061I040</accession>